<dbReference type="GO" id="GO:0016567">
    <property type="term" value="P:protein ubiquitination"/>
    <property type="evidence" value="ECO:0007669"/>
    <property type="project" value="TreeGrafter"/>
</dbReference>
<keyword evidence="5" id="KW-0808">Transferase</keyword>
<keyword evidence="10" id="KW-0256">Endoplasmic reticulum</keyword>
<dbReference type="GO" id="GO:0008270">
    <property type="term" value="F:zinc ion binding"/>
    <property type="evidence" value="ECO:0007669"/>
    <property type="project" value="UniProtKB-KW"/>
</dbReference>
<dbReference type="Gene3D" id="3.30.40.10">
    <property type="entry name" value="Zinc/RING finger domain, C3HC4 (zinc finger)"/>
    <property type="match status" value="1"/>
</dbReference>
<dbReference type="Pfam" id="PF13920">
    <property type="entry name" value="zf-C3HC4_3"/>
    <property type="match status" value="1"/>
</dbReference>
<evidence type="ECO:0000256" key="11">
    <source>
        <dbReference type="ARBA" id="ARBA00022833"/>
    </source>
</evidence>
<evidence type="ECO:0000256" key="7">
    <source>
        <dbReference type="ARBA" id="ARBA00022723"/>
    </source>
</evidence>
<evidence type="ECO:0000256" key="18">
    <source>
        <dbReference type="PROSITE-ProRule" id="PRU00175"/>
    </source>
</evidence>
<keyword evidence="9" id="KW-0833">Ubl conjugation pathway</keyword>
<evidence type="ECO:0000256" key="14">
    <source>
        <dbReference type="ARBA" id="ARBA00057605"/>
    </source>
</evidence>
<dbReference type="GO" id="GO:0005789">
    <property type="term" value="C:endoplasmic reticulum membrane"/>
    <property type="evidence" value="ECO:0007669"/>
    <property type="project" value="UniProtKB-SubCell"/>
</dbReference>
<dbReference type="Proteomes" id="UP000503349">
    <property type="component" value="Chromosome 8"/>
</dbReference>
<evidence type="ECO:0000256" key="15">
    <source>
        <dbReference type="ARBA" id="ARBA00063040"/>
    </source>
</evidence>
<dbReference type="InterPro" id="IPR013083">
    <property type="entry name" value="Znf_RING/FYVE/PHD"/>
</dbReference>
<evidence type="ECO:0000256" key="16">
    <source>
        <dbReference type="ARBA" id="ARBA00067352"/>
    </source>
</evidence>
<keyword evidence="12 20" id="KW-1133">Transmembrane helix</keyword>
<keyword evidence="23" id="KW-1185">Reference proteome</keyword>
<evidence type="ECO:0000256" key="5">
    <source>
        <dbReference type="ARBA" id="ARBA00022679"/>
    </source>
</evidence>
<evidence type="ECO:0000256" key="13">
    <source>
        <dbReference type="ARBA" id="ARBA00023136"/>
    </source>
</evidence>
<evidence type="ECO:0000256" key="12">
    <source>
        <dbReference type="ARBA" id="ARBA00022989"/>
    </source>
</evidence>
<dbReference type="GO" id="GO:0006511">
    <property type="term" value="P:ubiquitin-dependent protein catabolic process"/>
    <property type="evidence" value="ECO:0007669"/>
    <property type="project" value="TreeGrafter"/>
</dbReference>
<dbReference type="FunFam" id="3.30.40.10:FF:000387">
    <property type="entry name" value="RING finger protein 26"/>
    <property type="match status" value="1"/>
</dbReference>
<dbReference type="SUPFAM" id="SSF57850">
    <property type="entry name" value="RING/U-box"/>
    <property type="match status" value="1"/>
</dbReference>
<dbReference type="InterPro" id="IPR001841">
    <property type="entry name" value="Znf_RING"/>
</dbReference>
<evidence type="ECO:0000259" key="21">
    <source>
        <dbReference type="PROSITE" id="PS50089"/>
    </source>
</evidence>
<keyword evidence="8 18" id="KW-0863">Zinc-finger</keyword>
<evidence type="ECO:0000256" key="4">
    <source>
        <dbReference type="ARBA" id="ARBA00012483"/>
    </source>
</evidence>
<evidence type="ECO:0000256" key="8">
    <source>
        <dbReference type="ARBA" id="ARBA00022771"/>
    </source>
</evidence>
<evidence type="ECO:0000256" key="9">
    <source>
        <dbReference type="ARBA" id="ARBA00022786"/>
    </source>
</evidence>
<proteinExistence type="predicted"/>
<evidence type="ECO:0000256" key="3">
    <source>
        <dbReference type="ARBA" id="ARBA00004906"/>
    </source>
</evidence>
<keyword evidence="7" id="KW-0479">Metal-binding</keyword>
<comment type="catalytic activity">
    <reaction evidence="1">
        <text>S-ubiquitinyl-[E2 ubiquitin-conjugating enzyme]-L-cysteine + [acceptor protein]-L-lysine = [E2 ubiquitin-conjugating enzyme]-L-cysteine + N(6)-ubiquitinyl-[acceptor protein]-L-lysine.</text>
        <dbReference type="EC" id="2.3.2.27"/>
    </reaction>
</comment>
<evidence type="ECO:0000256" key="2">
    <source>
        <dbReference type="ARBA" id="ARBA00004477"/>
    </source>
</evidence>
<sequence>MGLVNFVLSTVGKCLDAVGLLLDLNFLIVHSVVRTLLVVTSFITNLPTLLLNSVLELGNFTMVCLMSLGEASTNVAHSTMAMAGSLLLALEGLLESLKMVGYLSIHVLLRGKEQLCRGMLSLLEGCSIAVSLVVYFTNTVVNFALIAIQNVYLAVVSVMQTVSGPLQKVLELTLTFFTFLYSSLAGTSALLWAPCKLILDFLVSLVQMFFSIFILNIYGLLLTVAITLTTTAYLNPEMTQQAAVRIVDYMNSSPVLCRIYRALHQLASVLRSAPNFAHSNMRHLQRLLYHLYLLERGLWQQLSQHSSQLGLALRTHLHRDDNNGMRDDGDPGEGLRDPPDGRAGDGEHQELMDLVFPSTSTKRPLKKLSGKDSDSSLLPAENLLTLLKEQEERKKCVICQDCTKTVVLLPCRHLCLCRDCTNILLRQPIYQQNCPLCRHMILNTMDVYI</sequence>
<dbReference type="AlphaFoldDB" id="A0A6G1PRF5"/>
<accession>A0A6G1PRF5</accession>
<gene>
    <name evidence="22" type="ORF">EXN66_Car008483</name>
</gene>
<feature type="transmembrane region" description="Helical" evidence="20">
    <location>
        <begin position="143"/>
        <end position="162"/>
    </location>
</feature>
<feature type="domain" description="RING-type" evidence="21">
    <location>
        <begin position="396"/>
        <end position="438"/>
    </location>
</feature>
<keyword evidence="6 20" id="KW-0812">Transmembrane</keyword>
<dbReference type="GO" id="GO:0061630">
    <property type="term" value="F:ubiquitin protein ligase activity"/>
    <property type="evidence" value="ECO:0007669"/>
    <property type="project" value="UniProtKB-EC"/>
</dbReference>
<protein>
    <recommendedName>
        <fullName evidence="16">E3 ubiquitin-protein ligase RNF26</fullName>
        <ecNumber evidence="4">2.3.2.27</ecNumber>
    </recommendedName>
    <alternativeName>
        <fullName evidence="17">RING finger protein 26</fullName>
    </alternativeName>
</protein>
<dbReference type="PANTHER" id="PTHR22696">
    <property type="entry name" value="E3 UBIQUITIN-PROTEIN LIGASE RNF26"/>
    <property type="match status" value="1"/>
</dbReference>
<keyword evidence="11" id="KW-0862">Zinc</keyword>
<dbReference type="OrthoDB" id="1711136at2759"/>
<dbReference type="PROSITE" id="PS50089">
    <property type="entry name" value="ZF_RING_2"/>
    <property type="match status" value="1"/>
</dbReference>
<evidence type="ECO:0000256" key="19">
    <source>
        <dbReference type="SAM" id="MobiDB-lite"/>
    </source>
</evidence>
<comment type="subcellular location">
    <subcellularLocation>
        <location evidence="2">Endoplasmic reticulum membrane</location>
        <topology evidence="2">Multi-pass membrane protein</topology>
    </subcellularLocation>
</comment>
<evidence type="ECO:0000313" key="23">
    <source>
        <dbReference type="Proteomes" id="UP000503349"/>
    </source>
</evidence>
<evidence type="ECO:0000313" key="22">
    <source>
        <dbReference type="EMBL" id="KAF3692807.1"/>
    </source>
</evidence>
<evidence type="ECO:0000256" key="6">
    <source>
        <dbReference type="ARBA" id="ARBA00022692"/>
    </source>
</evidence>
<evidence type="ECO:0000256" key="1">
    <source>
        <dbReference type="ARBA" id="ARBA00000900"/>
    </source>
</evidence>
<comment type="pathway">
    <text evidence="3">Protein modification; protein ubiquitination.</text>
</comment>
<dbReference type="EMBL" id="CM015719">
    <property type="protein sequence ID" value="KAF3692807.1"/>
    <property type="molecule type" value="Genomic_DNA"/>
</dbReference>
<organism evidence="22 23">
    <name type="scientific">Channa argus</name>
    <name type="common">Northern snakehead</name>
    <name type="synonym">Ophicephalus argus</name>
    <dbReference type="NCBI Taxonomy" id="215402"/>
    <lineage>
        <taxon>Eukaryota</taxon>
        <taxon>Metazoa</taxon>
        <taxon>Chordata</taxon>
        <taxon>Craniata</taxon>
        <taxon>Vertebrata</taxon>
        <taxon>Euteleostomi</taxon>
        <taxon>Actinopterygii</taxon>
        <taxon>Neopterygii</taxon>
        <taxon>Teleostei</taxon>
        <taxon>Neoteleostei</taxon>
        <taxon>Acanthomorphata</taxon>
        <taxon>Anabantaria</taxon>
        <taxon>Anabantiformes</taxon>
        <taxon>Channoidei</taxon>
        <taxon>Channidae</taxon>
        <taxon>Channa</taxon>
    </lineage>
</organism>
<comment type="subunit">
    <text evidence="15">Interacts with INCA1. Interacts with TMEM43, ENDOD1, TMEM33 and TMED1 to form a complex capable of modulating innate immune signaling through the cGAS-STING pathway. Interacts with UBE2J1; this interaction is important for SQSTM1 ubiquitination.</text>
</comment>
<feature type="transmembrane region" description="Helical" evidence="20">
    <location>
        <begin position="36"/>
        <end position="55"/>
    </location>
</feature>
<dbReference type="CDD" id="cd16788">
    <property type="entry name" value="mRING-HC-C3HC5_RNF26"/>
    <property type="match status" value="1"/>
</dbReference>
<evidence type="ECO:0000256" key="17">
    <source>
        <dbReference type="ARBA" id="ARBA00075536"/>
    </source>
</evidence>
<dbReference type="InterPro" id="IPR040089">
    <property type="entry name" value="RNF26_mRING-HC-C3HC5"/>
</dbReference>
<name>A0A6G1PRF5_CHAAH</name>
<feature type="transmembrane region" description="Helical" evidence="20">
    <location>
        <begin position="205"/>
        <end position="228"/>
    </location>
</feature>
<comment type="function">
    <text evidence="14">E3 ubiquitin-protein ligase that plays a key role in endosome organization by retaining vesicles in the perinuclear cloud. Acts as a platform for perinuclear positioning of the endosomal system by mediating ubiquitination of SQSTM1 through interaction with the ubiquitin conjugating enzyme UBE2J1. Ubiquitinated SQSTM1 attracts specific vesicle-associated adapters, forming a molecular bridge that restrains cognate vesicles in the perinuclear region and organizes the endosomal pathway for efficient cargo transport. Also acts as a regulator of type I interferon production in response to viral infection by mediating the formation of 'Lys-11'-linked polyubiquitin chains on TMEM173/STING, leading to stabilize TMEM173/STING. Also required to limit type I interferon response by promoting autophagic degradation of IRF3.</text>
</comment>
<feature type="region of interest" description="Disordered" evidence="19">
    <location>
        <begin position="320"/>
        <end position="347"/>
    </location>
</feature>
<evidence type="ECO:0000256" key="20">
    <source>
        <dbReference type="SAM" id="Phobius"/>
    </source>
</evidence>
<evidence type="ECO:0000256" key="10">
    <source>
        <dbReference type="ARBA" id="ARBA00022824"/>
    </source>
</evidence>
<dbReference type="EC" id="2.3.2.27" evidence="4"/>
<reference evidence="23" key="2">
    <citation type="submission" date="2019-02" db="EMBL/GenBank/DDBJ databases">
        <title>Opniocepnalus argus Var Kimnra genome.</title>
        <authorList>
            <person name="Zhou C."/>
            <person name="Xiao S."/>
        </authorList>
    </citation>
    <scope>NUCLEOTIDE SEQUENCE [LARGE SCALE GENOMIC DNA]</scope>
</reference>
<keyword evidence="13 20" id="KW-0472">Membrane</keyword>
<reference evidence="22 23" key="1">
    <citation type="submission" date="2019-02" db="EMBL/GenBank/DDBJ databases">
        <title>Opniocepnalus argus genome.</title>
        <authorList>
            <person name="Zhou C."/>
            <person name="Xiao S."/>
        </authorList>
    </citation>
    <scope>NUCLEOTIDE SEQUENCE [LARGE SCALE GENOMIC DNA]</scope>
    <source>
        <strain evidence="22">OARG1902GOOAL</strain>
        <tissue evidence="22">Muscle</tissue>
    </source>
</reference>
<feature type="transmembrane region" description="Helical" evidence="20">
    <location>
        <begin position="174"/>
        <end position="193"/>
    </location>
</feature>
<dbReference type="PANTHER" id="PTHR22696:SF1">
    <property type="entry name" value="E3 UBIQUITIN-PROTEIN LIGASE RNF26"/>
    <property type="match status" value="1"/>
</dbReference>